<keyword evidence="1" id="KW-0812">Transmembrane</keyword>
<dbReference type="KEGG" id="vg:26623002"/>
<dbReference type="Proteomes" id="UP000204416">
    <property type="component" value="Segment"/>
</dbReference>
<feature type="transmembrane region" description="Helical" evidence="1">
    <location>
        <begin position="14"/>
        <end position="34"/>
    </location>
</feature>
<name>A0A0F7IJZ9_9CAUD</name>
<gene>
    <name evidence="2" type="ORF">P12002S_0032</name>
</gene>
<reference evidence="2 3" key="1">
    <citation type="journal article" date="2015" name="Stand. Genomic Sci.">
        <title>Complete genome sequences of bacteriophages P12002L and P12002S, two lytic phages that infect a marine Polaribacter strain.</title>
        <authorList>
            <person name="Kang I."/>
            <person name="Jang H."/>
            <person name="Cho J.-C."/>
        </authorList>
    </citation>
    <scope>NUCLEOTIDE SEQUENCE [LARGE SCALE GENOMIC DNA]</scope>
</reference>
<evidence type="ECO:0000313" key="2">
    <source>
        <dbReference type="EMBL" id="AKG94288.1"/>
    </source>
</evidence>
<keyword evidence="1" id="KW-0472">Membrane</keyword>
<dbReference type="Gene3D" id="3.30.1380.10">
    <property type="match status" value="1"/>
</dbReference>
<keyword evidence="3" id="KW-1185">Reference proteome</keyword>
<evidence type="ECO:0000256" key="1">
    <source>
        <dbReference type="SAM" id="Phobius"/>
    </source>
</evidence>
<sequence length="118" mass="13776">MKLSEKQQIFSKNIAILIAYADMIGIGLTFGHAYRDKETQRRLVNKGLSKTMNSYHLKRLAVDFNFFINGKLTYDFEDVKELGKFWLTLHPKNRWGGDFNKNGIKDGFVDVPHFEMQE</sequence>
<dbReference type="RefSeq" id="YP_009195706.1">
    <property type="nucleotide sequence ID" value="NC_028763.1"/>
</dbReference>
<dbReference type="EMBL" id="KR136260">
    <property type="protein sequence ID" value="AKG94288.1"/>
    <property type="molecule type" value="Genomic_DNA"/>
</dbReference>
<dbReference type="GeneID" id="26623002"/>
<proteinExistence type="predicted"/>
<protein>
    <submittedName>
        <fullName evidence="2">Uncharacterized protein</fullName>
    </submittedName>
</protein>
<dbReference type="OrthoDB" id="27718at10239"/>
<accession>A0A0F7IJZ9</accession>
<keyword evidence="1" id="KW-1133">Transmembrane helix</keyword>
<evidence type="ECO:0000313" key="3">
    <source>
        <dbReference type="Proteomes" id="UP000204416"/>
    </source>
</evidence>
<dbReference type="InterPro" id="IPR009045">
    <property type="entry name" value="Zn_M74/Hedgehog-like"/>
</dbReference>
<dbReference type="SUPFAM" id="SSF55166">
    <property type="entry name" value="Hedgehog/DD-peptidase"/>
    <property type="match status" value="1"/>
</dbReference>
<organism evidence="2 3">
    <name type="scientific">Polaribacter phage P12002S</name>
    <dbReference type="NCBI Taxonomy" id="1647387"/>
    <lineage>
        <taxon>Viruses</taxon>
        <taxon>Duplodnaviria</taxon>
        <taxon>Heunggongvirae</taxon>
        <taxon>Uroviricota</taxon>
        <taxon>Caudoviricetes</taxon>
        <taxon>Incheonvirus</taxon>
        <taxon>Incheonvirus P12002S</taxon>
    </lineage>
</organism>